<evidence type="ECO:0000313" key="5">
    <source>
        <dbReference type="Proteomes" id="UP000054516"/>
    </source>
</evidence>
<keyword evidence="3" id="KW-1133">Transmembrane helix</keyword>
<dbReference type="AlphaFoldDB" id="A0A1S7UIV1"/>
<reference evidence="4" key="1">
    <citation type="submission" date="2016-03" db="EMBL/GenBank/DDBJ databases">
        <title>Draft genome sequence of Rosellinia necatrix.</title>
        <authorList>
            <person name="Kanematsu S."/>
        </authorList>
    </citation>
    <scope>NUCLEOTIDE SEQUENCE [LARGE SCALE GENOMIC DNA]</scope>
    <source>
        <strain evidence="4">W97</strain>
    </source>
</reference>
<dbReference type="OrthoDB" id="5376287at2759"/>
<protein>
    <submittedName>
        <fullName evidence="4">Putative E3 ubiquitin-protein ligase UPL4</fullName>
    </submittedName>
</protein>
<name>A0A1S7UIV1_ROSNE</name>
<dbReference type="Pfam" id="PF11951">
    <property type="entry name" value="Fungal_trans_2"/>
    <property type="match status" value="1"/>
</dbReference>
<feature type="compositionally biased region" description="Basic and acidic residues" evidence="2">
    <location>
        <begin position="35"/>
        <end position="44"/>
    </location>
</feature>
<keyword evidence="5" id="KW-1185">Reference proteome</keyword>
<accession>A0A1S7UIV1</accession>
<dbReference type="InterPro" id="IPR021858">
    <property type="entry name" value="Fun_TF"/>
</dbReference>
<feature type="region of interest" description="Disordered" evidence="2">
    <location>
        <begin position="21"/>
        <end position="46"/>
    </location>
</feature>
<dbReference type="STRING" id="77044.A0A1S7UIV1"/>
<dbReference type="PANTHER" id="PTHR37540:SF9">
    <property type="entry name" value="ZN(2)-C6 FUNGAL-TYPE DOMAIN-CONTAINING PROTEIN"/>
    <property type="match status" value="1"/>
</dbReference>
<evidence type="ECO:0000313" key="4">
    <source>
        <dbReference type="EMBL" id="GAP83166.1"/>
    </source>
</evidence>
<keyword evidence="1" id="KW-0539">Nucleus</keyword>
<feature type="compositionally biased region" description="Basic residues" evidence="2">
    <location>
        <begin position="21"/>
        <end position="34"/>
    </location>
</feature>
<evidence type="ECO:0000256" key="2">
    <source>
        <dbReference type="SAM" id="MobiDB-lite"/>
    </source>
</evidence>
<gene>
    <name evidence="4" type="ORF">SAMD00023353_0401730</name>
</gene>
<evidence type="ECO:0000256" key="1">
    <source>
        <dbReference type="ARBA" id="ARBA00023242"/>
    </source>
</evidence>
<evidence type="ECO:0000256" key="3">
    <source>
        <dbReference type="SAM" id="Phobius"/>
    </source>
</evidence>
<dbReference type="PANTHER" id="PTHR37540">
    <property type="entry name" value="TRANSCRIPTION FACTOR (ACR-2), PUTATIVE-RELATED-RELATED"/>
    <property type="match status" value="1"/>
</dbReference>
<organism evidence="4">
    <name type="scientific">Rosellinia necatrix</name>
    <name type="common">White root-rot fungus</name>
    <dbReference type="NCBI Taxonomy" id="77044"/>
    <lineage>
        <taxon>Eukaryota</taxon>
        <taxon>Fungi</taxon>
        <taxon>Dikarya</taxon>
        <taxon>Ascomycota</taxon>
        <taxon>Pezizomycotina</taxon>
        <taxon>Sordariomycetes</taxon>
        <taxon>Xylariomycetidae</taxon>
        <taxon>Xylariales</taxon>
        <taxon>Xylariaceae</taxon>
        <taxon>Rosellinia</taxon>
    </lineage>
</organism>
<feature type="transmembrane region" description="Helical" evidence="3">
    <location>
        <begin position="356"/>
        <end position="378"/>
    </location>
</feature>
<dbReference type="EMBL" id="DF977449">
    <property type="protein sequence ID" value="GAP83166.1"/>
    <property type="molecule type" value="Genomic_DNA"/>
</dbReference>
<sequence length="482" mass="53931">MSFRFVDHSDINHKARKLIRSHVMKGKNSGKTRAKRDENPKPAADKPAIACRTVNVPRGNDIPITTLGHPQSNSAFLAVTRQIANNLDLVSPTKIAPQAMLHLQQLAFYILDISSPPVFCQTTGVTGWMWFQLAFRDEAYFHCNVAIASACAAFLTEDSYHSPVALYHMSQAYRLVNQRLSSNEALSDNTIAVVAAINIYDRLYSDPHRAMIHLNGVTRMIALRGGIGELAKRKFLIAEKALRCDMELALHCGSKPKYSSGDVPRHLVLISQRDHLGPQTRESMRVLESILYQSVCVELREAVFDTLSLSRILSQASHAQKLDPEAYQGTLIYVCYRLLENQLHHNESSVSASFDMLVQMALFGFLITFCFGIGRKLITFPLVMERFRSVGRAACGDGRPQKMVLFWALLMGRVSSLTNGDDVVWLVPRLKALADALELRAWRDVSDALRGFPWVKAAHEVPGEEFWNMALALPLPCKPIES</sequence>
<dbReference type="OMA" id="HRWFFDI"/>
<dbReference type="Proteomes" id="UP000054516">
    <property type="component" value="Unassembled WGS sequence"/>
</dbReference>
<keyword evidence="3" id="KW-0812">Transmembrane</keyword>
<proteinExistence type="predicted"/>
<keyword evidence="3" id="KW-0472">Membrane</keyword>